<protein>
    <submittedName>
        <fullName evidence="2">Uncharacterized protein</fullName>
    </submittedName>
</protein>
<evidence type="ECO:0000313" key="2">
    <source>
        <dbReference type="EMBL" id="KAK4102812.1"/>
    </source>
</evidence>
<comment type="caution">
    <text evidence="2">The sequence shown here is derived from an EMBL/GenBank/DDBJ whole genome shotgun (WGS) entry which is preliminary data.</text>
</comment>
<organism evidence="2 3">
    <name type="scientific">Parathielavia hyrcaniae</name>
    <dbReference type="NCBI Taxonomy" id="113614"/>
    <lineage>
        <taxon>Eukaryota</taxon>
        <taxon>Fungi</taxon>
        <taxon>Dikarya</taxon>
        <taxon>Ascomycota</taxon>
        <taxon>Pezizomycotina</taxon>
        <taxon>Sordariomycetes</taxon>
        <taxon>Sordariomycetidae</taxon>
        <taxon>Sordariales</taxon>
        <taxon>Chaetomiaceae</taxon>
        <taxon>Parathielavia</taxon>
    </lineage>
</organism>
<sequence length="357" mass="40083">MPPRIRGSSRQPQLLLNYLEPSPSSSLSPASALAPARRPTPTTSSATTSPTSSPPCSSSTRSFSATPAAQATRMRRKFKEWCTNNALFREAAPGATNYVSRVVTKLAGNLIASNMPFPTNAHFQSLPVLSEQARETIWEAVMVKGMPLKAVSAQYHVDMRRVAAVVRMKEIEKKWERENKPMAHPYAQAILDMLPRARLVQGEQPFEPINDIHVHSYTMQQLFVPTSESREFTRADAAKAFGDHILPPDDKMRIPELVAMERRMAEGVEPREAEREFVREARESERAFAARQQARQQAEQLRRVSVPSSRGIEFRFEKITAEDVGPTGRSRRGVGWRYGVPFMDRKRGQIKIPTSVG</sequence>
<evidence type="ECO:0000313" key="3">
    <source>
        <dbReference type="Proteomes" id="UP001305647"/>
    </source>
</evidence>
<feature type="compositionally biased region" description="Low complexity" evidence="1">
    <location>
        <begin position="21"/>
        <end position="69"/>
    </location>
</feature>
<name>A0AAN6Q3A4_9PEZI</name>
<keyword evidence="3" id="KW-1185">Reference proteome</keyword>
<dbReference type="InterPro" id="IPR021036">
    <property type="entry name" value="Ribosomal_mS45"/>
</dbReference>
<dbReference type="Proteomes" id="UP001305647">
    <property type="component" value="Unassembled WGS sequence"/>
</dbReference>
<dbReference type="GO" id="GO:0005763">
    <property type="term" value="C:mitochondrial small ribosomal subunit"/>
    <property type="evidence" value="ECO:0007669"/>
    <property type="project" value="TreeGrafter"/>
</dbReference>
<dbReference type="GO" id="GO:0003735">
    <property type="term" value="F:structural constituent of ribosome"/>
    <property type="evidence" value="ECO:0007669"/>
    <property type="project" value="TreeGrafter"/>
</dbReference>
<reference evidence="2" key="2">
    <citation type="submission" date="2023-05" db="EMBL/GenBank/DDBJ databases">
        <authorList>
            <consortium name="Lawrence Berkeley National Laboratory"/>
            <person name="Steindorff A."/>
            <person name="Hensen N."/>
            <person name="Bonometti L."/>
            <person name="Westerberg I."/>
            <person name="Brannstrom I.O."/>
            <person name="Guillou S."/>
            <person name="Cros-Aarteil S."/>
            <person name="Calhoun S."/>
            <person name="Haridas S."/>
            <person name="Kuo A."/>
            <person name="Mondo S."/>
            <person name="Pangilinan J."/>
            <person name="Riley R."/>
            <person name="Labutti K."/>
            <person name="Andreopoulos B."/>
            <person name="Lipzen A."/>
            <person name="Chen C."/>
            <person name="Yanf M."/>
            <person name="Daum C."/>
            <person name="Ng V."/>
            <person name="Clum A."/>
            <person name="Ohm R."/>
            <person name="Martin F."/>
            <person name="Silar P."/>
            <person name="Natvig D."/>
            <person name="Lalanne C."/>
            <person name="Gautier V."/>
            <person name="Ament-Velasquez S.L."/>
            <person name="Kruys A."/>
            <person name="Hutchinson M.I."/>
            <person name="Powell A.J."/>
            <person name="Barry K."/>
            <person name="Miller A.N."/>
            <person name="Grigoriev I.V."/>
            <person name="Debuchy R."/>
            <person name="Gladieux P."/>
            <person name="Thoren M.H."/>
            <person name="Johannesson H."/>
        </authorList>
    </citation>
    <scope>NUCLEOTIDE SEQUENCE</scope>
    <source>
        <strain evidence="2">CBS 757.83</strain>
    </source>
</reference>
<dbReference type="GO" id="GO:0032543">
    <property type="term" value="P:mitochondrial translation"/>
    <property type="evidence" value="ECO:0007669"/>
    <property type="project" value="TreeGrafter"/>
</dbReference>
<dbReference type="EMBL" id="MU863630">
    <property type="protein sequence ID" value="KAK4102812.1"/>
    <property type="molecule type" value="Genomic_DNA"/>
</dbReference>
<reference evidence="2" key="1">
    <citation type="journal article" date="2023" name="Mol. Phylogenet. Evol.">
        <title>Genome-scale phylogeny and comparative genomics of the fungal order Sordariales.</title>
        <authorList>
            <person name="Hensen N."/>
            <person name="Bonometti L."/>
            <person name="Westerberg I."/>
            <person name="Brannstrom I.O."/>
            <person name="Guillou S."/>
            <person name="Cros-Aarteil S."/>
            <person name="Calhoun S."/>
            <person name="Haridas S."/>
            <person name="Kuo A."/>
            <person name="Mondo S."/>
            <person name="Pangilinan J."/>
            <person name="Riley R."/>
            <person name="LaButti K."/>
            <person name="Andreopoulos B."/>
            <person name="Lipzen A."/>
            <person name="Chen C."/>
            <person name="Yan M."/>
            <person name="Daum C."/>
            <person name="Ng V."/>
            <person name="Clum A."/>
            <person name="Steindorff A."/>
            <person name="Ohm R.A."/>
            <person name="Martin F."/>
            <person name="Silar P."/>
            <person name="Natvig D.O."/>
            <person name="Lalanne C."/>
            <person name="Gautier V."/>
            <person name="Ament-Velasquez S.L."/>
            <person name="Kruys A."/>
            <person name="Hutchinson M.I."/>
            <person name="Powell A.J."/>
            <person name="Barry K."/>
            <person name="Miller A.N."/>
            <person name="Grigoriev I.V."/>
            <person name="Debuchy R."/>
            <person name="Gladieux P."/>
            <person name="Hiltunen Thoren M."/>
            <person name="Johannesson H."/>
        </authorList>
    </citation>
    <scope>NUCLEOTIDE SEQUENCE</scope>
    <source>
        <strain evidence="2">CBS 757.83</strain>
    </source>
</reference>
<feature type="region of interest" description="Disordered" evidence="1">
    <location>
        <begin position="1"/>
        <end position="69"/>
    </location>
</feature>
<accession>A0AAN6Q3A4</accession>
<dbReference type="PANTHER" id="PTHR28158:SF1">
    <property type="entry name" value="SMALL RIBOSOMAL SUBUNIT PROTEIN MS45"/>
    <property type="match status" value="1"/>
</dbReference>
<evidence type="ECO:0000256" key="1">
    <source>
        <dbReference type="SAM" id="MobiDB-lite"/>
    </source>
</evidence>
<gene>
    <name evidence="2" type="ORF">N658DRAFT_494873</name>
</gene>
<dbReference type="Pfam" id="PF12298">
    <property type="entry name" value="Bot1p"/>
    <property type="match status" value="1"/>
</dbReference>
<proteinExistence type="predicted"/>
<dbReference type="AlphaFoldDB" id="A0AAN6Q3A4"/>
<dbReference type="PANTHER" id="PTHR28158">
    <property type="entry name" value="37S RIBOSOMAL PROTEIN S35, MITOCHONDRIAL"/>
    <property type="match status" value="1"/>
</dbReference>